<accession>A0A0M0K8V5</accession>
<sequence>MASLKASPRLVLHFDINETIMLGDPAGGDSYEDTLHKVIAKVAFVRPNPAAGTAEGRWTEYVWHDGSPLDPLCREVGAPPPPLFFDWHLPEGVTAFYKVHALKQFAKCFATPGSPGEIYAAELERLRDALRWPEGTPPDPRLSADGYYTFLPAFFHTLSELAAGDRDFSIVLRTFGTDLPHVAAAVSAFADGEHPLWKGQKFPSLRLRARDLWSGRYGAETGAFTLRRPHTDERHDERVSSARAAALAALAAADEDGTPVEPRTLATDLEVAAELSGARHDAELRGARHDAELRGAPAPSDRSAVSGVPRAPRGSICGVTDHYEWWREREYAPSAGKPFFWTLDDVTTHTLFFDDNIHNDPDDSIVAVRARRDASSPYHPLSGDATRKLHGLMLRKVPTIKPILERGWFLEQLAASEAKLAAMRSAEVDGGERDDGLLAEIRAMLPCA</sequence>
<dbReference type="OrthoDB" id="417678at2759"/>
<organism evidence="1 2">
    <name type="scientific">Chrysochromulina tobinii</name>
    <dbReference type="NCBI Taxonomy" id="1460289"/>
    <lineage>
        <taxon>Eukaryota</taxon>
        <taxon>Haptista</taxon>
        <taxon>Haptophyta</taxon>
        <taxon>Prymnesiophyceae</taxon>
        <taxon>Prymnesiales</taxon>
        <taxon>Chrysochromulinaceae</taxon>
        <taxon>Chrysochromulina</taxon>
    </lineage>
</organism>
<dbReference type="AlphaFoldDB" id="A0A0M0K8V5"/>
<protein>
    <submittedName>
        <fullName evidence="1">Uncharacterized protein</fullName>
    </submittedName>
</protein>
<comment type="caution">
    <text evidence="1">The sequence shown here is derived from an EMBL/GenBank/DDBJ whole genome shotgun (WGS) entry which is preliminary data.</text>
</comment>
<dbReference type="EMBL" id="JWZX01000922">
    <property type="protein sequence ID" value="KOO35291.1"/>
    <property type="molecule type" value="Genomic_DNA"/>
</dbReference>
<name>A0A0M0K8V5_9EUKA</name>
<evidence type="ECO:0000313" key="2">
    <source>
        <dbReference type="Proteomes" id="UP000037460"/>
    </source>
</evidence>
<gene>
    <name evidence="1" type="ORF">Ctob_013718</name>
</gene>
<dbReference type="PANTHER" id="PTHR36960">
    <property type="entry name" value="SI:DKEY-32E6.3"/>
    <property type="match status" value="1"/>
</dbReference>
<dbReference type="PANTHER" id="PTHR36960:SF1">
    <property type="entry name" value="SI:DKEY-32E6.3"/>
    <property type="match status" value="1"/>
</dbReference>
<keyword evidence="2" id="KW-1185">Reference proteome</keyword>
<dbReference type="Proteomes" id="UP000037460">
    <property type="component" value="Unassembled WGS sequence"/>
</dbReference>
<proteinExistence type="predicted"/>
<reference evidence="2" key="1">
    <citation type="journal article" date="2015" name="PLoS Genet.">
        <title>Genome Sequence and Transcriptome Analyses of Chrysochromulina tobin: Metabolic Tools for Enhanced Algal Fitness in the Prominent Order Prymnesiales (Haptophyceae).</title>
        <authorList>
            <person name="Hovde B.T."/>
            <person name="Deodato C.R."/>
            <person name="Hunsperger H.M."/>
            <person name="Ryken S.A."/>
            <person name="Yost W."/>
            <person name="Jha R.K."/>
            <person name="Patterson J."/>
            <person name="Monnat R.J. Jr."/>
            <person name="Barlow S.B."/>
            <person name="Starkenburg S.R."/>
            <person name="Cattolico R.A."/>
        </authorList>
    </citation>
    <scope>NUCLEOTIDE SEQUENCE</scope>
    <source>
        <strain evidence="2">CCMP291</strain>
    </source>
</reference>
<evidence type="ECO:0000313" key="1">
    <source>
        <dbReference type="EMBL" id="KOO35291.1"/>
    </source>
</evidence>